<feature type="compositionally biased region" description="Basic and acidic residues" evidence="1">
    <location>
        <begin position="176"/>
        <end position="188"/>
    </location>
</feature>
<reference evidence="2" key="1">
    <citation type="submission" date="2007-07" db="EMBL/GenBank/DDBJ databases">
        <title>PCAP assembly of the Caenorhabditis remanei genome.</title>
        <authorList>
            <consortium name="The Caenorhabditis remanei Sequencing Consortium"/>
            <person name="Wilson R.K."/>
        </authorList>
    </citation>
    <scope>NUCLEOTIDE SEQUENCE [LARGE SCALE GENOMIC DNA]</scope>
    <source>
        <strain evidence="2">PB4641</strain>
    </source>
</reference>
<organism evidence="3">
    <name type="scientific">Caenorhabditis remanei</name>
    <name type="common">Caenorhabditis vulgaris</name>
    <dbReference type="NCBI Taxonomy" id="31234"/>
    <lineage>
        <taxon>Eukaryota</taxon>
        <taxon>Metazoa</taxon>
        <taxon>Ecdysozoa</taxon>
        <taxon>Nematoda</taxon>
        <taxon>Chromadorea</taxon>
        <taxon>Rhabditida</taxon>
        <taxon>Rhabditina</taxon>
        <taxon>Rhabditomorpha</taxon>
        <taxon>Rhabditoidea</taxon>
        <taxon>Rhabditidae</taxon>
        <taxon>Peloderinae</taxon>
        <taxon>Caenorhabditis</taxon>
    </lineage>
</organism>
<dbReference type="OrthoDB" id="5877003at2759"/>
<feature type="compositionally biased region" description="Polar residues" evidence="1">
    <location>
        <begin position="138"/>
        <end position="151"/>
    </location>
</feature>
<gene>
    <name evidence="2" type="ORF">CRE_06217</name>
</gene>
<evidence type="ECO:0000313" key="2">
    <source>
        <dbReference type="EMBL" id="EFO84425.1"/>
    </source>
</evidence>
<accession>E3NQA9</accession>
<proteinExistence type="predicted"/>
<protein>
    <submittedName>
        <fullName evidence="2">Uncharacterized protein</fullName>
    </submittedName>
</protein>
<dbReference type="STRING" id="31234.E3NQA9"/>
<sequence>MIIAVTSVPAAATRNPHKATPPLSPKFEANVGYPPAQRSPSTPSAHRRVFPPPPSPTTRRPASQLPPSPKLSRTPKMMARKAMPTSPSMSSPQITRLRVNGRVVRVTAIRQSAYYSSSEDEDSINGGTLGKKDGTLTRPPQTAPRTSSLLSNKKKDTPSSPSTTTAVPPPPISKNTAERRSGTRKERAVEDMLRLVQENRDRHDQQKMDYGEYVQARIPPKAPSGEVIRVSRQDYRNSKIIVTDGEAIRISPHREEIETTIEESTSLHDHHHDHDDEAVYVNTTIGGGNNGGSHGRIPDSPSDDYQNAVLPLKQTKVSSKIQNVVNALQVSGRGLNFENFQI</sequence>
<dbReference type="InParanoid" id="E3NQA9"/>
<keyword evidence="3" id="KW-1185">Reference proteome</keyword>
<feature type="region of interest" description="Disordered" evidence="1">
    <location>
        <begin position="1"/>
        <end position="97"/>
    </location>
</feature>
<evidence type="ECO:0000256" key="1">
    <source>
        <dbReference type="SAM" id="MobiDB-lite"/>
    </source>
</evidence>
<name>E3NQA9_CAERE</name>
<dbReference type="EMBL" id="DS269500">
    <property type="protein sequence ID" value="EFO84425.1"/>
    <property type="molecule type" value="Genomic_DNA"/>
</dbReference>
<evidence type="ECO:0000313" key="3">
    <source>
        <dbReference type="Proteomes" id="UP000008281"/>
    </source>
</evidence>
<dbReference type="HOGENOM" id="CLU_710238_0_0_1"/>
<dbReference type="OMA" id="SPNEDYQ"/>
<feature type="region of interest" description="Disordered" evidence="1">
    <location>
        <begin position="114"/>
        <end position="188"/>
    </location>
</feature>
<feature type="compositionally biased region" description="Polar residues" evidence="1">
    <location>
        <begin position="85"/>
        <end position="94"/>
    </location>
</feature>
<dbReference type="Proteomes" id="UP000008281">
    <property type="component" value="Unassembled WGS sequence"/>
</dbReference>
<dbReference type="AlphaFoldDB" id="E3NQA9"/>